<keyword evidence="2" id="KW-0472">Membrane</keyword>
<dbReference type="EMBL" id="JAHBAY010000017">
    <property type="protein sequence ID" value="MBT0773392.1"/>
    <property type="molecule type" value="Genomic_DNA"/>
</dbReference>
<reference evidence="3 4" key="1">
    <citation type="submission" date="2021-05" db="EMBL/GenBank/DDBJ databases">
        <title>Kineosporia and Streptomyces sp. nov. two new marine actinobacteria isolated from Coral.</title>
        <authorList>
            <person name="Buangrab K."/>
            <person name="Sutthacheep M."/>
            <person name="Yeemin T."/>
            <person name="Harunari E."/>
            <person name="Igarashi Y."/>
            <person name="Kanchanasin P."/>
            <person name="Tanasupawat S."/>
            <person name="Phongsopitanun W."/>
        </authorList>
    </citation>
    <scope>NUCLEOTIDE SEQUENCE [LARGE SCALE GENOMIC DNA]</scope>
    <source>
        <strain evidence="3 4">J2-2</strain>
    </source>
</reference>
<keyword evidence="4" id="KW-1185">Reference proteome</keyword>
<feature type="transmembrane region" description="Helical" evidence="2">
    <location>
        <begin position="466"/>
        <end position="488"/>
    </location>
</feature>
<gene>
    <name evidence="3" type="ORF">KIH74_30885</name>
</gene>
<comment type="caution">
    <text evidence="3">The sequence shown here is derived from an EMBL/GenBank/DDBJ whole genome shotgun (WGS) entry which is preliminary data.</text>
</comment>
<feature type="region of interest" description="Disordered" evidence="1">
    <location>
        <begin position="592"/>
        <end position="619"/>
    </location>
</feature>
<keyword evidence="2" id="KW-1133">Transmembrane helix</keyword>
<dbReference type="Proteomes" id="UP001197247">
    <property type="component" value="Unassembled WGS sequence"/>
</dbReference>
<dbReference type="RefSeq" id="WP_214159934.1">
    <property type="nucleotide sequence ID" value="NZ_JAHBAY010000017.1"/>
</dbReference>
<name>A0ABS5TRG5_9ACTN</name>
<feature type="compositionally biased region" description="Low complexity" evidence="1">
    <location>
        <begin position="598"/>
        <end position="619"/>
    </location>
</feature>
<keyword evidence="2" id="KW-0812">Transmembrane</keyword>
<evidence type="ECO:0000256" key="2">
    <source>
        <dbReference type="SAM" id="Phobius"/>
    </source>
</evidence>
<feature type="transmembrane region" description="Helical" evidence="2">
    <location>
        <begin position="306"/>
        <end position="326"/>
    </location>
</feature>
<evidence type="ECO:0008006" key="5">
    <source>
        <dbReference type="Google" id="ProtNLM"/>
    </source>
</evidence>
<accession>A0ABS5TRG5</accession>
<protein>
    <recommendedName>
        <fullName evidence="5">NACHT domain-containing protein</fullName>
    </recommendedName>
</protein>
<feature type="transmembrane region" description="Helical" evidence="2">
    <location>
        <begin position="430"/>
        <end position="454"/>
    </location>
</feature>
<dbReference type="InterPro" id="IPR027417">
    <property type="entry name" value="P-loop_NTPase"/>
</dbReference>
<evidence type="ECO:0000256" key="1">
    <source>
        <dbReference type="SAM" id="MobiDB-lite"/>
    </source>
</evidence>
<feature type="transmembrane region" description="Helical" evidence="2">
    <location>
        <begin position="385"/>
        <end position="410"/>
    </location>
</feature>
<organism evidence="3 4">
    <name type="scientific">Kineosporia corallincola</name>
    <dbReference type="NCBI Taxonomy" id="2835133"/>
    <lineage>
        <taxon>Bacteria</taxon>
        <taxon>Bacillati</taxon>
        <taxon>Actinomycetota</taxon>
        <taxon>Actinomycetes</taxon>
        <taxon>Kineosporiales</taxon>
        <taxon>Kineosporiaceae</taxon>
        <taxon>Kineosporia</taxon>
    </lineage>
</organism>
<feature type="transmembrane region" description="Helical" evidence="2">
    <location>
        <begin position="494"/>
        <end position="519"/>
    </location>
</feature>
<proteinExistence type="predicted"/>
<dbReference type="SUPFAM" id="SSF52540">
    <property type="entry name" value="P-loop containing nucleoside triphosphate hydrolases"/>
    <property type="match status" value="1"/>
</dbReference>
<evidence type="ECO:0000313" key="4">
    <source>
        <dbReference type="Proteomes" id="UP001197247"/>
    </source>
</evidence>
<feature type="transmembrane region" description="Helical" evidence="2">
    <location>
        <begin position="353"/>
        <end position="373"/>
    </location>
</feature>
<evidence type="ECO:0000313" key="3">
    <source>
        <dbReference type="EMBL" id="MBT0773392.1"/>
    </source>
</evidence>
<dbReference type="Gene3D" id="3.40.50.300">
    <property type="entry name" value="P-loop containing nucleotide triphosphate hydrolases"/>
    <property type="match status" value="1"/>
</dbReference>
<sequence>MRLPHGRLVVLGAAGAGKTAAMILLLLASLMEDDEEPVPVWLTLSSWDPHRTPLLAWVRGVMARDHRFLLAAEYGPDAIGALLESERVALFLDGLDEMPAAARAVALRRLDAEGGQLRIVVSSRPQEYREAAASGHWHNAAVVELLPPSPPVIADYLLRDQRDQVAQWRDLVGHLVENPGGALALTLNSPLTLSLARIGYRGRSPAELTEPGRFDGPEHLRRHLLARYLETAYPDPAERERAVTWLAWTAHQMRDARTLPWWKVPGWIPRRQRSLAVALGFGPPTGVLTGLADWAGQGFEASPRPVLIALGVSVLGGLLYGFLASVPELRTGSVSEPQSMVVRGPGRDDLAGLLRSAPAVVVPALLTGLLLFVRADLPVLNTFPALFDGLLYGTLAGFGAGASVGVLQLWRTPLSQLPAAGARGSSDQAWRSAVAGGLITLAASGLTAAACVLLGSGNPTGPGHAVATALIAGAMAFTAMSLVFSLAAGLTVGLTAVVGSLLILGAGSAPAAVLASALFSGLGYAIHAGPSVHLLAGEMVLRVKGLGRVRFAGLFADAHDRQVLRQVGMLYEFRHAELQDHLAQQGALLLRSGRRESGSPSAGSSRCSAARPSAGSRSS</sequence>